<dbReference type="AlphaFoldDB" id="A0A090AR06"/>
<dbReference type="PANTHER" id="PTHR37940:SF1">
    <property type="entry name" value="LYSINE--TRNA LIGASE"/>
    <property type="match status" value="1"/>
</dbReference>
<keyword evidence="3 10" id="KW-0963">Cytoplasm</keyword>
<evidence type="ECO:0000256" key="8">
    <source>
        <dbReference type="ARBA" id="ARBA00023146"/>
    </source>
</evidence>
<dbReference type="GO" id="GO:0000049">
    <property type="term" value="F:tRNA binding"/>
    <property type="evidence" value="ECO:0007669"/>
    <property type="project" value="InterPro"/>
</dbReference>
<evidence type="ECO:0000256" key="2">
    <source>
        <dbReference type="ARBA" id="ARBA00005594"/>
    </source>
</evidence>
<evidence type="ECO:0000256" key="7">
    <source>
        <dbReference type="ARBA" id="ARBA00022917"/>
    </source>
</evidence>
<keyword evidence="12" id="KW-1185">Reference proteome</keyword>
<keyword evidence="8 10" id="KW-0030">Aminoacyl-tRNA synthetase</keyword>
<dbReference type="InterPro" id="IPR008925">
    <property type="entry name" value="aa_tRNA-synth_I_cd-bd_sf"/>
</dbReference>
<evidence type="ECO:0000256" key="5">
    <source>
        <dbReference type="ARBA" id="ARBA00022741"/>
    </source>
</evidence>
<protein>
    <recommendedName>
        <fullName evidence="10">Lysine--tRNA ligase</fullName>
        <ecNumber evidence="10">6.1.1.6</ecNumber>
    </recommendedName>
    <alternativeName>
        <fullName evidence="10">Lysyl-tRNA synthetase</fullName>
        <shortName evidence="10">LysRS</shortName>
    </alternativeName>
</protein>
<comment type="catalytic activity">
    <reaction evidence="9 10">
        <text>tRNA(Lys) + L-lysine + ATP = L-lysyl-tRNA(Lys) + AMP + diphosphate</text>
        <dbReference type="Rhea" id="RHEA:20792"/>
        <dbReference type="Rhea" id="RHEA-COMP:9696"/>
        <dbReference type="Rhea" id="RHEA-COMP:9697"/>
        <dbReference type="ChEBI" id="CHEBI:30616"/>
        <dbReference type="ChEBI" id="CHEBI:32551"/>
        <dbReference type="ChEBI" id="CHEBI:33019"/>
        <dbReference type="ChEBI" id="CHEBI:78442"/>
        <dbReference type="ChEBI" id="CHEBI:78529"/>
        <dbReference type="ChEBI" id="CHEBI:456215"/>
        <dbReference type="EC" id="6.1.1.6"/>
    </reaction>
</comment>
<dbReference type="InterPro" id="IPR020751">
    <property type="entry name" value="aa-tRNA-synth_I_codon-bd_sub2"/>
</dbReference>
<dbReference type="SUPFAM" id="SSF52374">
    <property type="entry name" value="Nucleotidylyl transferase"/>
    <property type="match status" value="1"/>
</dbReference>
<evidence type="ECO:0000256" key="9">
    <source>
        <dbReference type="ARBA" id="ARBA00048573"/>
    </source>
</evidence>
<dbReference type="InterPro" id="IPR002904">
    <property type="entry name" value="Lys-tRNA-ligase"/>
</dbReference>
<gene>
    <name evidence="10" type="primary">lysS</name>
    <name evidence="11" type="ORF">THII_3873</name>
</gene>
<dbReference type="GO" id="GO:0005737">
    <property type="term" value="C:cytoplasm"/>
    <property type="evidence" value="ECO:0007669"/>
    <property type="project" value="UniProtKB-SubCell"/>
</dbReference>
<keyword evidence="5 10" id="KW-0547">Nucleotide-binding</keyword>
<dbReference type="PROSITE" id="PS00178">
    <property type="entry name" value="AA_TRNA_LIGASE_I"/>
    <property type="match status" value="1"/>
</dbReference>
<proteinExistence type="inferred from homology"/>
<dbReference type="Gene3D" id="1.10.10.350">
    <property type="match status" value="1"/>
</dbReference>
<dbReference type="Pfam" id="PF01921">
    <property type="entry name" value="tRNA-synt_1f"/>
    <property type="match status" value="1"/>
</dbReference>
<dbReference type="GO" id="GO:0005524">
    <property type="term" value="F:ATP binding"/>
    <property type="evidence" value="ECO:0007669"/>
    <property type="project" value="UniProtKB-UniRule"/>
</dbReference>
<dbReference type="Gene3D" id="3.40.50.620">
    <property type="entry name" value="HUPs"/>
    <property type="match status" value="2"/>
</dbReference>
<dbReference type="InterPro" id="IPR001412">
    <property type="entry name" value="aa-tRNA-synth_I_CS"/>
</dbReference>
<dbReference type="NCBIfam" id="TIGR00467">
    <property type="entry name" value="lysS_arch"/>
    <property type="match status" value="1"/>
</dbReference>
<dbReference type="KEGG" id="tig:THII_3873"/>
<evidence type="ECO:0000256" key="4">
    <source>
        <dbReference type="ARBA" id="ARBA00022598"/>
    </source>
</evidence>
<dbReference type="HOGENOM" id="CLU_025562_2_0_6"/>
<comment type="similarity">
    <text evidence="2 10">Belongs to the class-I aminoacyl-tRNA synthetase family.</text>
</comment>
<dbReference type="SUPFAM" id="SSF48163">
    <property type="entry name" value="An anticodon-binding domain of class I aminoacyl-tRNA synthetases"/>
    <property type="match status" value="1"/>
</dbReference>
<keyword evidence="7 10" id="KW-0648">Protein biosynthesis</keyword>
<dbReference type="OrthoDB" id="9803151at2"/>
<dbReference type="GO" id="GO:0004824">
    <property type="term" value="F:lysine-tRNA ligase activity"/>
    <property type="evidence" value="ECO:0007669"/>
    <property type="project" value="UniProtKB-UniRule"/>
</dbReference>
<dbReference type="STRING" id="40754.THII_3873"/>
<comment type="caution">
    <text evidence="10">Lacks conserved residue(s) required for the propagation of feature annotation.</text>
</comment>
<sequence length="529" mass="60459">MPKVTWPHQEANRLHSIVLNSDQPIIFETGYGPSGLPHIGTFAEVARTTFVIKALQHDFPEAKVRLIAFSDDMDGLRSLPENIPHHEKLRPFLGMPLSAIPDPFKQAASFADYMNKQLQRFLNSYGFDYEFHSSTRCYQQGIFDNGLKQVMDHYNSIRELFIATISKEKRASWSPFFPLCESCGKIYTTRVIEVDPLHYSLSYQCDQVGKDFNPCGHVGTTMITGGKVKVGWKIDWALRWYTFGVHYEMYGKDLISSANLASKICSILGGNPPVLYKYELFLDETGAKISKKIGNGISMEQWIKYSPLGALLNFLLANPNKARPMGLPILPKIVDEYIDVLGKENPQDTHFHRWFIDNVQHRQDASYLKNNELSYNLLTNVAQNLGIKDAGLLYQYALKYDPTVAQNQDFFQLLCEKVIAYVQDYEEQTSKEPLTIDLSYAQYLPELIEIIEKEDNFDNLTGEEIQALAFIIPKKYNLSQPEWFKFLYSVLLNKEQGPRFGPFLGILGKKTVLSMLNKAKEHCVVEPIN</sequence>
<name>A0A090AR06_9GAMM</name>
<dbReference type="Proteomes" id="UP000031623">
    <property type="component" value="Chromosome"/>
</dbReference>
<evidence type="ECO:0000313" key="12">
    <source>
        <dbReference type="Proteomes" id="UP000031623"/>
    </source>
</evidence>
<evidence type="ECO:0000256" key="3">
    <source>
        <dbReference type="ARBA" id="ARBA00022490"/>
    </source>
</evidence>
<evidence type="ECO:0000256" key="10">
    <source>
        <dbReference type="HAMAP-Rule" id="MF_00177"/>
    </source>
</evidence>
<reference evidence="11 12" key="1">
    <citation type="journal article" date="2014" name="ISME J.">
        <title>Ecophysiology of Thioploca ingrica as revealed by the complete genome sequence supplemented with proteomic evidence.</title>
        <authorList>
            <person name="Kojima H."/>
            <person name="Ogura Y."/>
            <person name="Yamamoto N."/>
            <person name="Togashi T."/>
            <person name="Mori H."/>
            <person name="Watanabe T."/>
            <person name="Nemoto F."/>
            <person name="Kurokawa K."/>
            <person name="Hayashi T."/>
            <person name="Fukui M."/>
        </authorList>
    </citation>
    <scope>NUCLEOTIDE SEQUENCE [LARGE SCALE GENOMIC DNA]</scope>
</reference>
<organism evidence="11 12">
    <name type="scientific">Thioploca ingrica</name>
    <dbReference type="NCBI Taxonomy" id="40754"/>
    <lineage>
        <taxon>Bacteria</taxon>
        <taxon>Pseudomonadati</taxon>
        <taxon>Pseudomonadota</taxon>
        <taxon>Gammaproteobacteria</taxon>
        <taxon>Thiotrichales</taxon>
        <taxon>Thiotrichaceae</taxon>
        <taxon>Thioploca</taxon>
    </lineage>
</organism>
<dbReference type="GO" id="GO:0006430">
    <property type="term" value="P:lysyl-tRNA aminoacylation"/>
    <property type="evidence" value="ECO:0007669"/>
    <property type="project" value="UniProtKB-UniRule"/>
</dbReference>
<feature type="short sequence motif" description="'HIGH' region" evidence="10">
    <location>
        <begin position="33"/>
        <end position="41"/>
    </location>
</feature>
<keyword evidence="6 10" id="KW-0067">ATP-binding</keyword>
<dbReference type="InterPro" id="IPR014729">
    <property type="entry name" value="Rossmann-like_a/b/a_fold"/>
</dbReference>
<dbReference type="PANTHER" id="PTHR37940">
    <property type="entry name" value="LYSINE--TRNA LIGASE"/>
    <property type="match status" value="1"/>
</dbReference>
<evidence type="ECO:0000256" key="1">
    <source>
        <dbReference type="ARBA" id="ARBA00004496"/>
    </source>
</evidence>
<keyword evidence="4 10" id="KW-0436">Ligase</keyword>
<dbReference type="EMBL" id="AP014633">
    <property type="protein sequence ID" value="BAP58170.1"/>
    <property type="molecule type" value="Genomic_DNA"/>
</dbReference>
<evidence type="ECO:0000256" key="6">
    <source>
        <dbReference type="ARBA" id="ARBA00022840"/>
    </source>
</evidence>
<evidence type="ECO:0000313" key="11">
    <source>
        <dbReference type="EMBL" id="BAP58170.1"/>
    </source>
</evidence>
<accession>A0A090AR06</accession>
<feature type="binding site" evidence="10">
    <location>
        <position position="291"/>
    </location>
    <ligand>
        <name>ATP</name>
        <dbReference type="ChEBI" id="CHEBI:30616"/>
    </ligand>
</feature>
<comment type="subcellular location">
    <subcellularLocation>
        <location evidence="1 10">Cytoplasm</location>
    </subcellularLocation>
</comment>
<dbReference type="EC" id="6.1.1.6" evidence="10"/>
<dbReference type="HAMAP" id="MF_00177">
    <property type="entry name" value="Lys_tRNA_synth_class1"/>
    <property type="match status" value="1"/>
</dbReference>